<organism evidence="3 4">
    <name type="scientific">Cryptococcus neoformans Tu259-1</name>
    <dbReference type="NCBI Taxonomy" id="1230072"/>
    <lineage>
        <taxon>Eukaryota</taxon>
        <taxon>Fungi</taxon>
        <taxon>Dikarya</taxon>
        <taxon>Basidiomycota</taxon>
        <taxon>Agaricomycotina</taxon>
        <taxon>Tremellomycetes</taxon>
        <taxon>Tremellales</taxon>
        <taxon>Cryptococcaceae</taxon>
        <taxon>Cryptococcus</taxon>
        <taxon>Cryptococcus neoformans species complex</taxon>
    </lineage>
</organism>
<gene>
    <name evidence="3" type="ORF">C361_02779</name>
</gene>
<feature type="region of interest" description="Disordered" evidence="1">
    <location>
        <begin position="1"/>
        <end position="32"/>
    </location>
</feature>
<dbReference type="EMBL" id="AMKT01000034">
    <property type="protein sequence ID" value="OXG24230.1"/>
    <property type="molecule type" value="Genomic_DNA"/>
</dbReference>
<evidence type="ECO:0000313" key="3">
    <source>
        <dbReference type="EMBL" id="OXG24230.1"/>
    </source>
</evidence>
<reference evidence="3 4" key="1">
    <citation type="submission" date="2017-06" db="EMBL/GenBank/DDBJ databases">
        <title>Global population genomics of the pathogenic fungus Cryptococcus neoformans var. grubii.</title>
        <authorList>
            <person name="Cuomo C."/>
            <person name="Litvintseva A."/>
            <person name="Chen Y."/>
            <person name="Young S."/>
            <person name="Zeng Q."/>
            <person name="Chapman S."/>
            <person name="Gujja S."/>
            <person name="Saif S."/>
            <person name="Birren B."/>
        </authorList>
    </citation>
    <scope>NUCLEOTIDE SEQUENCE [LARGE SCALE GENOMIC DNA]</scope>
    <source>
        <strain evidence="3 4">Tu259-1</strain>
    </source>
</reference>
<dbReference type="AlphaFoldDB" id="A0A854QH23"/>
<keyword evidence="2" id="KW-0812">Transmembrane</keyword>
<evidence type="ECO:0000256" key="1">
    <source>
        <dbReference type="SAM" id="MobiDB-lite"/>
    </source>
</evidence>
<name>A0A854QH23_CRYNE</name>
<accession>A0A854QH23</accession>
<keyword evidence="2" id="KW-1133">Transmembrane helix</keyword>
<proteinExistence type="predicted"/>
<protein>
    <submittedName>
        <fullName evidence="3">Uncharacterized protein</fullName>
    </submittedName>
</protein>
<keyword evidence="2" id="KW-0472">Membrane</keyword>
<feature type="transmembrane region" description="Helical" evidence="2">
    <location>
        <begin position="150"/>
        <end position="170"/>
    </location>
</feature>
<dbReference type="Proteomes" id="UP000199727">
    <property type="component" value="Unassembled WGS sequence"/>
</dbReference>
<evidence type="ECO:0000313" key="4">
    <source>
        <dbReference type="Proteomes" id="UP000199727"/>
    </source>
</evidence>
<dbReference type="OrthoDB" id="423313at2759"/>
<comment type="caution">
    <text evidence="3">The sequence shown here is derived from an EMBL/GenBank/DDBJ whole genome shotgun (WGS) entry which is preliminary data.</text>
</comment>
<evidence type="ECO:0000256" key="2">
    <source>
        <dbReference type="SAM" id="Phobius"/>
    </source>
</evidence>
<sequence>MSSPIHQYLFSPPPSPPSRGPRSSLDPNHGLTSLKSLLLPSEFIPQYSVDGQHSTPPPLKARSPRIPQQGRFAFVPSAYPSFGHGRRGNGYYAAQDLESIPESSTISILPPSCRVLDQEKLQLAPPINLVSSSNSHFHSFKSAFTVPKPILRLIFLVCIIFTTIAIVVFVPSARPPRLFPGGMAKRIAFIPEAQYANVEVGVNLLKWEGMGEDRDYQPSHMKTAWMLKGIRPKKETEVNKEVQEAQEVKEVKDMVQVQAQQHHALPPPKTTRPALRPRPIPASHELLALQSYILASQYNILPENVDPSKPLDANTILGISAAAKKSGGKAGLGGTNDKQGKEEGEVGEEWLKDIESEWDDEVVVWFGGNGRKQPPHDVIDVIASSHSSNRHITYIPLHSRPDREVILSILARLGLPATADSPIVMIGNEPILGDLKTLEEMRLSGELEKRLSKIGWKKVKDERKKKKLKMAMVKKKEKGLIEEVRDLARR</sequence>